<dbReference type="InterPro" id="IPR019199">
    <property type="entry name" value="Virulence_VapD/CRISPR_Cas2"/>
</dbReference>
<evidence type="ECO:0000313" key="11">
    <source>
        <dbReference type="Proteomes" id="UP000095492"/>
    </source>
</evidence>
<dbReference type="GO" id="GO:0051607">
    <property type="term" value="P:defense response to virus"/>
    <property type="evidence" value="ECO:0007669"/>
    <property type="project" value="UniProtKB-UniRule"/>
</dbReference>
<dbReference type="OrthoDB" id="9791737at2"/>
<evidence type="ECO:0000256" key="1">
    <source>
        <dbReference type="ARBA" id="ARBA00001946"/>
    </source>
</evidence>
<evidence type="ECO:0000256" key="2">
    <source>
        <dbReference type="ARBA" id="ARBA00009959"/>
    </source>
</evidence>
<gene>
    <name evidence="9" type="primary">cas2</name>
    <name evidence="10" type="ORF">ERS852448_00174</name>
</gene>
<evidence type="ECO:0000256" key="9">
    <source>
        <dbReference type="HAMAP-Rule" id="MF_01471"/>
    </source>
</evidence>
<keyword evidence="7 9" id="KW-0460">Magnesium</keyword>
<dbReference type="InterPro" id="IPR021127">
    <property type="entry name" value="CRISPR_associated_Cas2"/>
</dbReference>
<keyword evidence="6 9" id="KW-0378">Hydrolase</keyword>
<comment type="subunit">
    <text evidence="9">Homodimer, forms a heterotetramer with a Cas1 homodimer.</text>
</comment>
<dbReference type="GO" id="GO:0004521">
    <property type="term" value="F:RNA endonuclease activity"/>
    <property type="evidence" value="ECO:0007669"/>
    <property type="project" value="InterPro"/>
</dbReference>
<name>A0A173R2W1_EUBRA</name>
<protein>
    <recommendedName>
        <fullName evidence="9">CRISPR-associated endoribonuclease Cas2</fullName>
        <ecNumber evidence="9">3.1.-.-</ecNumber>
    </recommendedName>
</protein>
<evidence type="ECO:0000256" key="7">
    <source>
        <dbReference type="ARBA" id="ARBA00022842"/>
    </source>
</evidence>
<keyword evidence="4 9" id="KW-0479">Metal-binding</keyword>
<reference evidence="10 11" key="1">
    <citation type="submission" date="2015-09" db="EMBL/GenBank/DDBJ databases">
        <authorList>
            <consortium name="Pathogen Informatics"/>
        </authorList>
    </citation>
    <scope>NUCLEOTIDE SEQUENCE [LARGE SCALE GENOMIC DNA]</scope>
    <source>
        <strain evidence="10 11">2789STDY5608891</strain>
    </source>
</reference>
<comment type="cofactor">
    <cofactor evidence="1 9">
        <name>Mg(2+)</name>
        <dbReference type="ChEBI" id="CHEBI:18420"/>
    </cofactor>
</comment>
<keyword evidence="3 9" id="KW-0540">Nuclease</keyword>
<evidence type="ECO:0000256" key="6">
    <source>
        <dbReference type="ARBA" id="ARBA00022801"/>
    </source>
</evidence>
<dbReference type="AlphaFoldDB" id="A0A173R2W1"/>
<evidence type="ECO:0000256" key="4">
    <source>
        <dbReference type="ARBA" id="ARBA00022723"/>
    </source>
</evidence>
<evidence type="ECO:0000256" key="5">
    <source>
        <dbReference type="ARBA" id="ARBA00022759"/>
    </source>
</evidence>
<dbReference type="SUPFAM" id="SSF143430">
    <property type="entry name" value="TTP0101/SSO1404-like"/>
    <property type="match status" value="1"/>
</dbReference>
<dbReference type="STRING" id="39490.ERS852448_00174"/>
<dbReference type="GO" id="GO:0043571">
    <property type="term" value="P:maintenance of CRISPR repeat elements"/>
    <property type="evidence" value="ECO:0007669"/>
    <property type="project" value="UniProtKB-UniRule"/>
</dbReference>
<dbReference type="EC" id="3.1.-.-" evidence="9"/>
<keyword evidence="5 9" id="KW-0255">Endonuclease</keyword>
<proteinExistence type="inferred from homology"/>
<keyword evidence="8 9" id="KW-0051">Antiviral defense</keyword>
<evidence type="ECO:0000256" key="8">
    <source>
        <dbReference type="ARBA" id="ARBA00023118"/>
    </source>
</evidence>
<dbReference type="Pfam" id="PF09827">
    <property type="entry name" value="CRISPR_Cas2"/>
    <property type="match status" value="1"/>
</dbReference>
<sequence>MRILVMFDLPVGTESERKNYRLFRKHLIKSGFLMLQESVYCKIAQNTTVADAIIANVRKNRPDDGLVQVLKITEKQYSRMEYIVGESKSDVLDSDERLVVL</sequence>
<dbReference type="NCBIfam" id="TIGR01573">
    <property type="entry name" value="cas2"/>
    <property type="match status" value="1"/>
</dbReference>
<dbReference type="RefSeq" id="WP_055288901.1">
    <property type="nucleotide sequence ID" value="NZ_CBCTYR010000020.1"/>
</dbReference>
<organism evidence="10 11">
    <name type="scientific">Eubacterium ramulus</name>
    <dbReference type="NCBI Taxonomy" id="39490"/>
    <lineage>
        <taxon>Bacteria</taxon>
        <taxon>Bacillati</taxon>
        <taxon>Bacillota</taxon>
        <taxon>Clostridia</taxon>
        <taxon>Eubacteriales</taxon>
        <taxon>Eubacteriaceae</taxon>
        <taxon>Eubacterium</taxon>
    </lineage>
</organism>
<evidence type="ECO:0000256" key="3">
    <source>
        <dbReference type="ARBA" id="ARBA00022722"/>
    </source>
</evidence>
<comment type="function">
    <text evidence="9">CRISPR (clustered regularly interspaced short palindromic repeat), is an adaptive immune system that provides protection against mobile genetic elements (viruses, transposable elements and conjugative plasmids). CRISPR clusters contain sequences complementary to antecedent mobile elements and target invading nucleic acids. CRISPR clusters are transcribed and processed into CRISPR RNA (crRNA). Functions as a ssRNA-specific endoribonuclease. Involved in the integration of spacer DNA into the CRISPR cassette.</text>
</comment>
<dbReference type="GO" id="GO:0016787">
    <property type="term" value="F:hydrolase activity"/>
    <property type="evidence" value="ECO:0007669"/>
    <property type="project" value="UniProtKB-KW"/>
</dbReference>
<dbReference type="GO" id="GO:0046872">
    <property type="term" value="F:metal ion binding"/>
    <property type="evidence" value="ECO:0007669"/>
    <property type="project" value="UniProtKB-UniRule"/>
</dbReference>
<dbReference type="HAMAP" id="MF_01471">
    <property type="entry name" value="Cas2"/>
    <property type="match status" value="1"/>
</dbReference>
<evidence type="ECO:0000313" key="10">
    <source>
        <dbReference type="EMBL" id="CUM72314.1"/>
    </source>
</evidence>
<dbReference type="Proteomes" id="UP000095492">
    <property type="component" value="Unassembled WGS sequence"/>
</dbReference>
<accession>A0A173R2W1</accession>
<comment type="similarity">
    <text evidence="2 9">Belongs to the CRISPR-associated endoribonuclease Cas2 protein family.</text>
</comment>
<feature type="binding site" evidence="9">
    <location>
        <position position="8"/>
    </location>
    <ligand>
        <name>Mg(2+)</name>
        <dbReference type="ChEBI" id="CHEBI:18420"/>
        <note>catalytic</note>
    </ligand>
</feature>
<dbReference type="EMBL" id="CYYA01000001">
    <property type="protein sequence ID" value="CUM72314.1"/>
    <property type="molecule type" value="Genomic_DNA"/>
</dbReference>